<reference evidence="1 2" key="1">
    <citation type="submission" date="2015-09" db="EMBL/GenBank/DDBJ databases">
        <title>Sorangium comparison.</title>
        <authorList>
            <person name="Zaburannyi N."/>
            <person name="Bunk B."/>
            <person name="Overmann J."/>
            <person name="Mueller R."/>
        </authorList>
    </citation>
    <scope>NUCLEOTIDE SEQUENCE [LARGE SCALE GENOMIC DNA]</scope>
    <source>
        <strain evidence="1 2">So ce26</strain>
    </source>
</reference>
<protein>
    <submittedName>
        <fullName evidence="1">Uncharacterized protein</fullName>
    </submittedName>
</protein>
<gene>
    <name evidence="1" type="ORF">SOCE26_002240</name>
</gene>
<proteinExistence type="predicted"/>
<dbReference type="EMBL" id="CP012673">
    <property type="protein sequence ID" value="AUX38844.1"/>
    <property type="molecule type" value="Genomic_DNA"/>
</dbReference>
<dbReference type="AlphaFoldDB" id="A0A2L0EHS1"/>
<organism evidence="1 2">
    <name type="scientific">Sorangium cellulosum</name>
    <name type="common">Polyangium cellulosum</name>
    <dbReference type="NCBI Taxonomy" id="56"/>
    <lineage>
        <taxon>Bacteria</taxon>
        <taxon>Pseudomonadati</taxon>
        <taxon>Myxococcota</taxon>
        <taxon>Polyangia</taxon>
        <taxon>Polyangiales</taxon>
        <taxon>Polyangiaceae</taxon>
        <taxon>Sorangium</taxon>
    </lineage>
</organism>
<evidence type="ECO:0000313" key="1">
    <source>
        <dbReference type="EMBL" id="AUX38844.1"/>
    </source>
</evidence>
<dbReference type="Proteomes" id="UP000238348">
    <property type="component" value="Chromosome"/>
</dbReference>
<name>A0A2L0EHS1_SORCE</name>
<sequence>MVERQTRERDGAEHIQDVVQLMPVLLRTSKRFHMQWVLLGEPSRNNQLGELPASSSPASAADFTGDAALVCEPFYDRALSNRERGVLRGAYASEDHAERGPSGAAADLTRTPEFASCAIERVVESFLGRPLRADEEALLGSLRALFVARGHRMRPLVGALVRAPAYARANDLRPALERGGDVR</sequence>
<accession>A0A2L0EHS1</accession>
<evidence type="ECO:0000313" key="2">
    <source>
        <dbReference type="Proteomes" id="UP000238348"/>
    </source>
</evidence>